<evidence type="ECO:0000313" key="3">
    <source>
        <dbReference type="EMBL" id="OXR35861.1"/>
    </source>
</evidence>
<evidence type="ECO:0000259" key="2">
    <source>
        <dbReference type="Pfam" id="PF17803"/>
    </source>
</evidence>
<keyword evidence="4" id="KW-1185">Reference proteome</keyword>
<dbReference type="InterPro" id="IPR040853">
    <property type="entry name" value="RapA2_cadherin-like"/>
</dbReference>
<dbReference type="Proteomes" id="UP000215455">
    <property type="component" value="Unassembled WGS sequence"/>
</dbReference>
<evidence type="ECO:0000313" key="4">
    <source>
        <dbReference type="Proteomes" id="UP000215455"/>
    </source>
</evidence>
<dbReference type="EMBL" id="NIWU01000001">
    <property type="protein sequence ID" value="OXR35861.1"/>
    <property type="molecule type" value="Genomic_DNA"/>
</dbReference>
<feature type="domain" description="RapA2 cadherin-like" evidence="2">
    <location>
        <begin position="26"/>
        <end position="57"/>
    </location>
</feature>
<name>A0ABX4E3H5_9PSED</name>
<gene>
    <name evidence="3" type="ORF">PSUM_08380</name>
</gene>
<feature type="region of interest" description="Disordered" evidence="1">
    <location>
        <begin position="1"/>
        <end position="60"/>
    </location>
</feature>
<accession>A0ABX4E3H5</accession>
<feature type="compositionally biased region" description="Polar residues" evidence="1">
    <location>
        <begin position="37"/>
        <end position="60"/>
    </location>
</feature>
<reference evidence="3 4" key="1">
    <citation type="submission" date="2017-06" db="EMBL/GenBank/DDBJ databases">
        <authorList>
            <person name="Furmanczyk E.M."/>
        </authorList>
    </citation>
    <scope>NUCLEOTIDE SEQUENCE [LARGE SCALE GENOMIC DNA]</scope>
    <source>
        <strain evidence="3 4">DSM 16611</strain>
    </source>
</reference>
<sequence>MLHCRHRNRLPEGRTYGCGRARYREGRNQKPVANPGSAASNNGQPVTINVLANDTDSGQR</sequence>
<protein>
    <recommendedName>
        <fullName evidence="2">RapA2 cadherin-like domain-containing protein</fullName>
    </recommendedName>
</protein>
<evidence type="ECO:0000256" key="1">
    <source>
        <dbReference type="SAM" id="MobiDB-lite"/>
    </source>
</evidence>
<comment type="caution">
    <text evidence="3">The sequence shown here is derived from an EMBL/GenBank/DDBJ whole genome shotgun (WGS) entry which is preliminary data.</text>
</comment>
<dbReference type="Pfam" id="PF17803">
    <property type="entry name" value="Cadherin_4"/>
    <property type="match status" value="1"/>
</dbReference>
<proteinExistence type="predicted"/>
<organism evidence="3 4">
    <name type="scientific">Pseudomonas umsongensis</name>
    <dbReference type="NCBI Taxonomy" id="198618"/>
    <lineage>
        <taxon>Bacteria</taxon>
        <taxon>Pseudomonadati</taxon>
        <taxon>Pseudomonadota</taxon>
        <taxon>Gammaproteobacteria</taxon>
        <taxon>Pseudomonadales</taxon>
        <taxon>Pseudomonadaceae</taxon>
        <taxon>Pseudomonas</taxon>
    </lineage>
</organism>